<feature type="coiled-coil region" evidence="1">
    <location>
        <begin position="49"/>
        <end position="136"/>
    </location>
</feature>
<dbReference type="Proteomes" id="UP000831817">
    <property type="component" value="Chromosome"/>
</dbReference>
<keyword evidence="1" id="KW-0175">Coiled coil</keyword>
<reference evidence="3 4" key="1">
    <citation type="submission" date="2022-04" db="EMBL/GenBank/DDBJ databases">
        <title>Complete genome of Methanothermobacter tenebrarum strain RMAS.</title>
        <authorList>
            <person name="Nakamura K."/>
            <person name="Oshima K."/>
            <person name="Hattori M."/>
            <person name="Kamagata Y."/>
            <person name="Takamizawa K."/>
        </authorList>
    </citation>
    <scope>NUCLEOTIDE SEQUENCE [LARGE SCALE GENOMIC DNA]</scope>
    <source>
        <strain evidence="3 4">RMAS</strain>
    </source>
</reference>
<sequence>MKRSRLRLFKFTSMTISVFGVLMIIATVIVLAYIGIERISSTISTNVDKGSLYDEYAQLQKEYQDLEIDYDSTKKTIYESGNKDLMEKYINAEIKLVEAKSALDDVQSALSTNKPIPEIKNRLQTAKLKLKEARDSLASLKS</sequence>
<name>A0ABM7YEL7_9EURY</name>
<organism evidence="3 4">
    <name type="scientific">Methanothermobacter tenebrarum</name>
    <dbReference type="NCBI Taxonomy" id="680118"/>
    <lineage>
        <taxon>Archaea</taxon>
        <taxon>Methanobacteriati</taxon>
        <taxon>Methanobacteriota</taxon>
        <taxon>Methanomada group</taxon>
        <taxon>Methanobacteria</taxon>
        <taxon>Methanobacteriales</taxon>
        <taxon>Methanobacteriaceae</taxon>
        <taxon>Methanothermobacter</taxon>
    </lineage>
</organism>
<proteinExistence type="predicted"/>
<dbReference type="RefSeq" id="WP_248564167.1">
    <property type="nucleotide sequence ID" value="NZ_AP025698.1"/>
</dbReference>
<gene>
    <name evidence="3" type="ORF">MTTB_12300</name>
</gene>
<protein>
    <submittedName>
        <fullName evidence="3">Uncharacterized protein</fullName>
    </submittedName>
</protein>
<dbReference type="GeneID" id="71965760"/>
<evidence type="ECO:0000256" key="2">
    <source>
        <dbReference type="SAM" id="Phobius"/>
    </source>
</evidence>
<keyword evidence="2" id="KW-0812">Transmembrane</keyword>
<feature type="transmembrane region" description="Helical" evidence="2">
    <location>
        <begin position="12"/>
        <end position="36"/>
    </location>
</feature>
<evidence type="ECO:0000313" key="3">
    <source>
        <dbReference type="EMBL" id="BDH79851.1"/>
    </source>
</evidence>
<evidence type="ECO:0000256" key="1">
    <source>
        <dbReference type="SAM" id="Coils"/>
    </source>
</evidence>
<keyword evidence="2" id="KW-0472">Membrane</keyword>
<keyword evidence="2" id="KW-1133">Transmembrane helix</keyword>
<accession>A0ABM7YEL7</accession>
<keyword evidence="4" id="KW-1185">Reference proteome</keyword>
<evidence type="ECO:0000313" key="4">
    <source>
        <dbReference type="Proteomes" id="UP000831817"/>
    </source>
</evidence>
<dbReference type="EMBL" id="AP025698">
    <property type="protein sequence ID" value="BDH79851.1"/>
    <property type="molecule type" value="Genomic_DNA"/>
</dbReference>